<comment type="caution">
    <text evidence="2">The sequence shown here is derived from an EMBL/GenBank/DDBJ whole genome shotgun (WGS) entry which is preliminary data.</text>
</comment>
<organism evidence="2 3">
    <name type="scientific">Pseudonocardia adelaidensis</name>
    <dbReference type="NCBI Taxonomy" id="648754"/>
    <lineage>
        <taxon>Bacteria</taxon>
        <taxon>Bacillati</taxon>
        <taxon>Actinomycetota</taxon>
        <taxon>Actinomycetes</taxon>
        <taxon>Pseudonocardiales</taxon>
        <taxon>Pseudonocardiaceae</taxon>
        <taxon>Pseudonocardia</taxon>
    </lineage>
</organism>
<protein>
    <submittedName>
        <fullName evidence="2">Uncharacterized protein</fullName>
    </submittedName>
</protein>
<sequence length="87" mass="8942">MHLTRFEINPRRRTARELLASPQRHARDRGEDGADEAGGCASPIAGHAQLGIGAILTVAAAGWVAGLGCAPGDGRSLGPCALSDGRR</sequence>
<proteinExistence type="predicted"/>
<dbReference type="Proteomes" id="UP001500804">
    <property type="component" value="Unassembled WGS sequence"/>
</dbReference>
<evidence type="ECO:0000313" key="2">
    <source>
        <dbReference type="EMBL" id="GAA5129480.1"/>
    </source>
</evidence>
<feature type="compositionally biased region" description="Basic and acidic residues" evidence="1">
    <location>
        <begin position="1"/>
        <end position="10"/>
    </location>
</feature>
<evidence type="ECO:0000313" key="3">
    <source>
        <dbReference type="Proteomes" id="UP001500804"/>
    </source>
</evidence>
<gene>
    <name evidence="2" type="ORF">GCM10023320_50010</name>
</gene>
<dbReference type="EMBL" id="BAABJO010000020">
    <property type="protein sequence ID" value="GAA5129480.1"/>
    <property type="molecule type" value="Genomic_DNA"/>
</dbReference>
<accession>A0ABP9NP31</accession>
<evidence type="ECO:0000256" key="1">
    <source>
        <dbReference type="SAM" id="MobiDB-lite"/>
    </source>
</evidence>
<feature type="region of interest" description="Disordered" evidence="1">
    <location>
        <begin position="1"/>
        <end position="40"/>
    </location>
</feature>
<keyword evidence="3" id="KW-1185">Reference proteome</keyword>
<reference evidence="3" key="1">
    <citation type="journal article" date="2019" name="Int. J. Syst. Evol. Microbiol.">
        <title>The Global Catalogue of Microorganisms (GCM) 10K type strain sequencing project: providing services to taxonomists for standard genome sequencing and annotation.</title>
        <authorList>
            <consortium name="The Broad Institute Genomics Platform"/>
            <consortium name="The Broad Institute Genome Sequencing Center for Infectious Disease"/>
            <person name="Wu L."/>
            <person name="Ma J."/>
        </authorList>
    </citation>
    <scope>NUCLEOTIDE SEQUENCE [LARGE SCALE GENOMIC DNA]</scope>
    <source>
        <strain evidence="3">JCM 18302</strain>
    </source>
</reference>
<name>A0ABP9NP31_9PSEU</name>